<dbReference type="NCBIfam" id="TIGR00413">
    <property type="entry name" value="rlpA"/>
    <property type="match status" value="1"/>
</dbReference>
<dbReference type="GO" id="GO:0042834">
    <property type="term" value="F:peptidoglycan binding"/>
    <property type="evidence" value="ECO:0007669"/>
    <property type="project" value="InterPro"/>
</dbReference>
<dbReference type="Gene3D" id="3.30.70.1070">
    <property type="entry name" value="Sporulation related repeat"/>
    <property type="match status" value="1"/>
</dbReference>
<reference evidence="7 8" key="1">
    <citation type="journal article" date="2013" name="Nat. Commun.">
        <title>Genome sequence and functional genomic analysis of the oil-degrading bacterium Oleispira antarctica.</title>
        <authorList>
            <person name="Kube M."/>
            <person name="Chernikova T.N."/>
            <person name="Al-Ramahi Y."/>
            <person name="Beloqui A."/>
            <person name="Lopez-Cortez N."/>
            <person name="Guazzaroni M.E."/>
            <person name="Heipieper H.J."/>
            <person name="Klages S."/>
            <person name="Kotsyurbenko O.R."/>
            <person name="Langer I."/>
            <person name="Nechitaylo T.Y."/>
            <person name="Lunsdorf H."/>
            <person name="Fernandez M."/>
            <person name="Juarez S."/>
            <person name="Ciordia S."/>
            <person name="Singer A."/>
            <person name="Kagan O."/>
            <person name="Egorova O."/>
            <person name="Petit P.A."/>
            <person name="Stogios P."/>
            <person name="Kim Y."/>
            <person name="Tchigvintsev A."/>
            <person name="Flick R."/>
            <person name="Denaro R."/>
            <person name="Genovese M."/>
            <person name="Albar J.P."/>
            <person name="Reva O.N."/>
            <person name="Martinez-Gomariz M."/>
            <person name="Tran H."/>
            <person name="Ferrer M."/>
            <person name="Savchenko A."/>
            <person name="Yakunin A.F."/>
            <person name="Yakimov M.M."/>
            <person name="Golyshina O.V."/>
            <person name="Reinhardt R."/>
            <person name="Golyshin P.N."/>
        </authorList>
    </citation>
    <scope>NUCLEOTIDE SEQUENCE [LARGE SCALE GENOMIC DNA]</scope>
</reference>
<evidence type="ECO:0000259" key="6">
    <source>
        <dbReference type="PROSITE" id="PS51724"/>
    </source>
</evidence>
<keyword evidence="7" id="KW-0449">Lipoprotein</keyword>
<dbReference type="EC" id="4.2.2.-" evidence="4"/>
<dbReference type="CDD" id="cd22268">
    <property type="entry name" value="DPBB_RlpA-like"/>
    <property type="match status" value="1"/>
</dbReference>
<accession>R4YJV8</accession>
<dbReference type="AlphaFoldDB" id="R4YJV8"/>
<dbReference type="PATRIC" id="fig|698738.3.peg.546"/>
<keyword evidence="2 4" id="KW-0456">Lyase</keyword>
<dbReference type="PROSITE" id="PS51724">
    <property type="entry name" value="SPOR"/>
    <property type="match status" value="1"/>
</dbReference>
<evidence type="ECO:0000256" key="5">
    <source>
        <dbReference type="RuleBase" id="RU003495"/>
    </source>
</evidence>
<dbReference type="InterPro" id="IPR007730">
    <property type="entry name" value="SPOR-like_dom"/>
</dbReference>
<dbReference type="InterPro" id="IPR036680">
    <property type="entry name" value="SPOR-like_sf"/>
</dbReference>
<evidence type="ECO:0000313" key="7">
    <source>
        <dbReference type="EMBL" id="CCK74706.1"/>
    </source>
</evidence>
<dbReference type="Proteomes" id="UP000032749">
    <property type="component" value="Chromosome"/>
</dbReference>
<keyword evidence="1 4" id="KW-0732">Signal</keyword>
<dbReference type="EMBL" id="FO203512">
    <property type="protein sequence ID" value="CCK74706.1"/>
    <property type="molecule type" value="Genomic_DNA"/>
</dbReference>
<dbReference type="InterPro" id="IPR034718">
    <property type="entry name" value="RlpA"/>
</dbReference>
<dbReference type="Gene3D" id="2.40.40.10">
    <property type="entry name" value="RlpA-like domain"/>
    <property type="match status" value="1"/>
</dbReference>
<feature type="chain" id="PRO_5009992685" description="Endolytic peptidoglycan transglycosylase RlpA" evidence="4">
    <location>
        <begin position="23"/>
        <end position="258"/>
    </location>
</feature>
<evidence type="ECO:0000313" key="8">
    <source>
        <dbReference type="Proteomes" id="UP000032749"/>
    </source>
</evidence>
<feature type="signal peptide" evidence="4">
    <location>
        <begin position="1"/>
        <end position="22"/>
    </location>
</feature>
<evidence type="ECO:0000256" key="2">
    <source>
        <dbReference type="ARBA" id="ARBA00023239"/>
    </source>
</evidence>
<dbReference type="PANTHER" id="PTHR34183:SF1">
    <property type="entry name" value="ENDOLYTIC PEPTIDOGLYCAN TRANSGLYCOSYLASE RLPA"/>
    <property type="match status" value="1"/>
</dbReference>
<dbReference type="GO" id="GO:0008932">
    <property type="term" value="F:lytic endotransglycosylase activity"/>
    <property type="evidence" value="ECO:0007669"/>
    <property type="project" value="UniProtKB-UniRule"/>
</dbReference>
<organism evidence="7 8">
    <name type="scientific">Oleispira antarctica RB-8</name>
    <dbReference type="NCBI Taxonomy" id="698738"/>
    <lineage>
        <taxon>Bacteria</taxon>
        <taxon>Pseudomonadati</taxon>
        <taxon>Pseudomonadota</taxon>
        <taxon>Gammaproteobacteria</taxon>
        <taxon>Oceanospirillales</taxon>
        <taxon>Oceanospirillaceae</taxon>
        <taxon>Oleispira</taxon>
    </lineage>
</organism>
<dbReference type="KEGG" id="oai:OLEAN_C05300"/>
<dbReference type="FunFam" id="2.40.40.10:FF:000003">
    <property type="entry name" value="Endolytic peptidoglycan transglycosylase RlpA"/>
    <property type="match status" value="1"/>
</dbReference>
<name>R4YJV8_OLEAN</name>
<dbReference type="SUPFAM" id="SSF50685">
    <property type="entry name" value="Barwin-like endoglucanases"/>
    <property type="match status" value="1"/>
</dbReference>
<dbReference type="GO" id="GO:0071555">
    <property type="term" value="P:cell wall organization"/>
    <property type="evidence" value="ECO:0007669"/>
    <property type="project" value="UniProtKB-KW"/>
</dbReference>
<evidence type="ECO:0000256" key="3">
    <source>
        <dbReference type="ARBA" id="ARBA00023316"/>
    </source>
</evidence>
<dbReference type="InterPro" id="IPR012997">
    <property type="entry name" value="RplA"/>
</dbReference>
<comment type="function">
    <text evidence="4">Lytic transglycosylase with a strong preference for naked glycan strands that lack stem peptides.</text>
</comment>
<evidence type="ECO:0000256" key="4">
    <source>
        <dbReference type="HAMAP-Rule" id="MF_02071"/>
    </source>
</evidence>
<evidence type="ECO:0000256" key="1">
    <source>
        <dbReference type="ARBA" id="ARBA00022729"/>
    </source>
</evidence>
<comment type="similarity">
    <text evidence="4 5">Belongs to the RlpA family.</text>
</comment>
<dbReference type="Pfam" id="PF03330">
    <property type="entry name" value="DPBB_1"/>
    <property type="match status" value="1"/>
</dbReference>
<dbReference type="HOGENOM" id="CLU_042923_3_2_6"/>
<feature type="domain" description="SPOR" evidence="6">
    <location>
        <begin position="177"/>
        <end position="255"/>
    </location>
</feature>
<keyword evidence="8" id="KW-1185">Reference proteome</keyword>
<keyword evidence="3 4" id="KW-0961">Cell wall biogenesis/degradation</keyword>
<dbReference type="STRING" id="698738.OLEAN_C05300"/>
<dbReference type="InterPro" id="IPR036908">
    <property type="entry name" value="RlpA-like_sf"/>
</dbReference>
<dbReference type="SUPFAM" id="SSF110997">
    <property type="entry name" value="Sporulation related repeat"/>
    <property type="match status" value="1"/>
</dbReference>
<gene>
    <name evidence="4" type="primary">rlpA</name>
    <name evidence="7" type="ORF">OLEAN_C05300</name>
</gene>
<dbReference type="GO" id="GO:0000270">
    <property type="term" value="P:peptidoglycan metabolic process"/>
    <property type="evidence" value="ECO:0007669"/>
    <property type="project" value="UniProtKB-UniRule"/>
</dbReference>
<dbReference type="HAMAP" id="MF_02071">
    <property type="entry name" value="RlpA"/>
    <property type="match status" value="1"/>
</dbReference>
<dbReference type="InterPro" id="IPR009009">
    <property type="entry name" value="RlpA-like_DPBB"/>
</dbReference>
<dbReference type="GO" id="GO:0009279">
    <property type="term" value="C:cell outer membrane"/>
    <property type="evidence" value="ECO:0007669"/>
    <property type="project" value="TreeGrafter"/>
</dbReference>
<protein>
    <recommendedName>
        <fullName evidence="4">Endolytic peptidoglycan transglycosylase RlpA</fullName>
        <ecNumber evidence="4">4.2.2.-</ecNumber>
    </recommendedName>
</protein>
<proteinExistence type="inferred from homology"/>
<sequence length="258" mass="28334" precursor="true">MTPSLRLIVLISLFMSLLQLSACTTGRYQHSQDFHPNPILDPASLKDAEVKAEPLSSMGNPKRYTVLGQEYAVMSQGVGFKQQGFASWYGMKFHGHATSNGEIYDVYQMTAAHKTLPIPSYVKVTRLDTQESVIVRVNDRGPFHEGRIVDLSYAAAVKLGIHTMGTAAVSLEVISTPAKGPEKWLQVSALSNEQSAKALQEKLQAMQQWPVNITANKTRSLYKVRIGPIPEGQAIDKVIAILNNNQLPSPLVLAAHQL</sequence>
<dbReference type="Pfam" id="PF05036">
    <property type="entry name" value="SPOR"/>
    <property type="match status" value="1"/>
</dbReference>
<dbReference type="PANTHER" id="PTHR34183">
    <property type="entry name" value="ENDOLYTIC PEPTIDOGLYCAN TRANSGLYCOSYLASE RLPA"/>
    <property type="match status" value="1"/>
</dbReference>